<organism evidence="2 3">
    <name type="scientific">Micromonospora pisi</name>
    <dbReference type="NCBI Taxonomy" id="589240"/>
    <lineage>
        <taxon>Bacteria</taxon>
        <taxon>Bacillati</taxon>
        <taxon>Actinomycetota</taxon>
        <taxon>Actinomycetes</taxon>
        <taxon>Micromonosporales</taxon>
        <taxon>Micromonosporaceae</taxon>
        <taxon>Micromonospora</taxon>
    </lineage>
</organism>
<dbReference type="EMBL" id="RBKT01000001">
    <property type="protein sequence ID" value="RKR88420.1"/>
    <property type="molecule type" value="Genomic_DNA"/>
</dbReference>
<gene>
    <name evidence="2" type="ORF">BDK92_2744</name>
</gene>
<evidence type="ECO:0000313" key="3">
    <source>
        <dbReference type="Proteomes" id="UP000277671"/>
    </source>
</evidence>
<dbReference type="RefSeq" id="WP_147456997.1">
    <property type="nucleotide sequence ID" value="NZ_RBKT01000001.1"/>
</dbReference>
<accession>A0A495JH98</accession>
<feature type="domain" description="Helix-turn-helix" evidence="1">
    <location>
        <begin position="24"/>
        <end position="66"/>
    </location>
</feature>
<name>A0A495JH98_9ACTN</name>
<dbReference type="Pfam" id="PF19575">
    <property type="entry name" value="HTH_58"/>
    <property type="match status" value="1"/>
</dbReference>
<sequence length="233" mass="24381">MTDSPRRQLVEVAGGVKTMFDPGRLAELYREHRSLRVVAAATPCSYATAHRVLVAMGVELRPRGGSFDARPISGKNQLLLACIAAGAAPDQIAKQMRGTDSGVALALRQLLTDLHARTPAHALALAYRHLPAHNLPYTSLPVPLTDPELDMLRSLAAGEPDDALDGHLGTTSGLYDKLGVTDSAGTVWAALRAGLLPIYYHRDDIPATAEATAAGVVGSLGAAGIPVRSVGSP</sequence>
<dbReference type="AlphaFoldDB" id="A0A495JH98"/>
<keyword evidence="3" id="KW-1185">Reference proteome</keyword>
<reference evidence="2 3" key="1">
    <citation type="submission" date="2018-10" db="EMBL/GenBank/DDBJ databases">
        <title>Sequencing the genomes of 1000 actinobacteria strains.</title>
        <authorList>
            <person name="Klenk H.-P."/>
        </authorList>
    </citation>
    <scope>NUCLEOTIDE SEQUENCE [LARGE SCALE GENOMIC DNA]</scope>
    <source>
        <strain evidence="2 3">DSM 45175</strain>
    </source>
</reference>
<evidence type="ECO:0000259" key="1">
    <source>
        <dbReference type="Pfam" id="PF19575"/>
    </source>
</evidence>
<evidence type="ECO:0000313" key="2">
    <source>
        <dbReference type="EMBL" id="RKR88420.1"/>
    </source>
</evidence>
<protein>
    <recommendedName>
        <fullName evidence="1">Helix-turn-helix domain-containing protein</fullName>
    </recommendedName>
</protein>
<dbReference type="InterPro" id="IPR045745">
    <property type="entry name" value="HTH_58_Actinobacteria-type"/>
</dbReference>
<proteinExistence type="predicted"/>
<comment type="caution">
    <text evidence="2">The sequence shown here is derived from an EMBL/GenBank/DDBJ whole genome shotgun (WGS) entry which is preliminary data.</text>
</comment>
<dbReference type="Proteomes" id="UP000277671">
    <property type="component" value="Unassembled WGS sequence"/>
</dbReference>